<keyword evidence="3" id="KW-1185">Reference proteome</keyword>
<proteinExistence type="predicted"/>
<dbReference type="Proteomes" id="UP000327044">
    <property type="component" value="Unassembled WGS sequence"/>
</dbReference>
<accession>A0A5N4A3V0</accession>
<name>A0A5N4A3V0_PHOPY</name>
<evidence type="ECO:0000313" key="2">
    <source>
        <dbReference type="EMBL" id="KAB0791968.1"/>
    </source>
</evidence>
<dbReference type="InParanoid" id="A0A5N4A3V0"/>
<reference evidence="2 3" key="1">
    <citation type="journal article" date="2018" name="Elife">
        <title>Firefly genomes illuminate parallel origins of bioluminescence in beetles.</title>
        <authorList>
            <person name="Fallon T.R."/>
            <person name="Lower S.E."/>
            <person name="Chang C.H."/>
            <person name="Bessho-Uehara M."/>
            <person name="Martin G.J."/>
            <person name="Bewick A.J."/>
            <person name="Behringer M."/>
            <person name="Debat H.J."/>
            <person name="Wong I."/>
            <person name="Day J.C."/>
            <person name="Suvorov A."/>
            <person name="Silva C.J."/>
            <person name="Stanger-Hall K.F."/>
            <person name="Hall D.W."/>
            <person name="Schmitz R.J."/>
            <person name="Nelson D.R."/>
            <person name="Lewis S.M."/>
            <person name="Shigenobu S."/>
            <person name="Bybee S.M."/>
            <person name="Larracuente A.M."/>
            <person name="Oba Y."/>
            <person name="Weng J.K."/>
        </authorList>
    </citation>
    <scope>NUCLEOTIDE SEQUENCE [LARGE SCALE GENOMIC DNA]</scope>
    <source>
        <strain evidence="2">1611_PpyrPB1</strain>
        <tissue evidence="2">Whole body</tissue>
    </source>
</reference>
<gene>
    <name evidence="2" type="ORF">PPYR_13929</name>
</gene>
<dbReference type="AlphaFoldDB" id="A0A5N4A3V0"/>
<feature type="signal peptide" evidence="1">
    <location>
        <begin position="1"/>
        <end position="21"/>
    </location>
</feature>
<evidence type="ECO:0008006" key="4">
    <source>
        <dbReference type="Google" id="ProtNLM"/>
    </source>
</evidence>
<sequence length="117" mass="12782">MASKVLIALLVVVTVAASAQALECMLCYPSDAGCTSGQVTTYETCRDLSVIGFKSLCYGARIEGTKDSRGCSHVRPSESFCRIIISREVAVRECRTCETDRCNYPPITGNMSSWTWP</sequence>
<evidence type="ECO:0000313" key="3">
    <source>
        <dbReference type="Proteomes" id="UP000327044"/>
    </source>
</evidence>
<evidence type="ECO:0000256" key="1">
    <source>
        <dbReference type="SAM" id="SignalP"/>
    </source>
</evidence>
<comment type="caution">
    <text evidence="2">The sequence shown here is derived from an EMBL/GenBank/DDBJ whole genome shotgun (WGS) entry which is preliminary data.</text>
</comment>
<organism evidence="2 3">
    <name type="scientific">Photinus pyralis</name>
    <name type="common">Common eastern firefly</name>
    <name type="synonym">Lampyris pyralis</name>
    <dbReference type="NCBI Taxonomy" id="7054"/>
    <lineage>
        <taxon>Eukaryota</taxon>
        <taxon>Metazoa</taxon>
        <taxon>Ecdysozoa</taxon>
        <taxon>Arthropoda</taxon>
        <taxon>Hexapoda</taxon>
        <taxon>Insecta</taxon>
        <taxon>Pterygota</taxon>
        <taxon>Neoptera</taxon>
        <taxon>Endopterygota</taxon>
        <taxon>Coleoptera</taxon>
        <taxon>Polyphaga</taxon>
        <taxon>Elateriformia</taxon>
        <taxon>Elateroidea</taxon>
        <taxon>Lampyridae</taxon>
        <taxon>Lampyrinae</taxon>
        <taxon>Photinus</taxon>
    </lineage>
</organism>
<protein>
    <recommendedName>
        <fullName evidence="4">Protein quiver</fullName>
    </recommendedName>
</protein>
<keyword evidence="1" id="KW-0732">Signal</keyword>
<dbReference type="EMBL" id="VVIM01000010">
    <property type="protein sequence ID" value="KAB0791968.1"/>
    <property type="molecule type" value="Genomic_DNA"/>
</dbReference>
<feature type="chain" id="PRO_5024392131" description="Protein quiver" evidence="1">
    <location>
        <begin position="22"/>
        <end position="117"/>
    </location>
</feature>